<protein>
    <recommendedName>
        <fullName evidence="4">Malonyl-CoA:ACP transacylase (MAT) domain-containing protein</fullName>
    </recommendedName>
</protein>
<sequence length="353" mass="40386">MNSIEETPIVIYFCGQAVQWKTMALKLYNENSIFRESMDKIDNYLKNNYFNGESMLNKLRSLNDDEGTNNEDQILTHSILFMFQSSLFELFKSEGINPSFIFGISCGEMASLYCSGALSLQKVCDLLIERAKLMDKAMKINPNGFPIFVKIEKEEFNENYSKRYPEIEISAKFSNNSLLLATCNSDQNERFCQEIKEKEIFLRPIPSKIAFHTSAMDCIEEEAQKVKEIEFSANSFCIPTYCSYNGKLYDESNSYNVFKSIRNCVEANIVFQDILKSLESNGFKKVIFVEITPHPILTPILFENVKSIKSSVFTTISNDDPFPNVISLSSLNKSNDDIVHINSVLNTIKKHTK</sequence>
<evidence type="ECO:0000313" key="6">
    <source>
        <dbReference type="Proteomes" id="UP001344447"/>
    </source>
</evidence>
<evidence type="ECO:0000256" key="1">
    <source>
        <dbReference type="ARBA" id="ARBA00022450"/>
    </source>
</evidence>
<dbReference type="InterPro" id="IPR014043">
    <property type="entry name" value="Acyl_transferase_dom"/>
</dbReference>
<dbReference type="InterPro" id="IPR016035">
    <property type="entry name" value="Acyl_Trfase/lysoPLipase"/>
</dbReference>
<gene>
    <name evidence="5" type="ORF">RB653_001137</name>
</gene>
<feature type="domain" description="Malonyl-CoA:ACP transacylase (MAT)" evidence="4">
    <location>
        <begin position="12"/>
        <end position="335"/>
    </location>
</feature>
<dbReference type="SUPFAM" id="SSF52151">
    <property type="entry name" value="FabD/lysophospholipase-like"/>
    <property type="match status" value="1"/>
</dbReference>
<dbReference type="Gene3D" id="3.40.366.10">
    <property type="entry name" value="Malonyl-Coenzyme A Acyl Carrier Protein, domain 2"/>
    <property type="match status" value="1"/>
</dbReference>
<keyword evidence="1" id="KW-0596">Phosphopantetheine</keyword>
<dbReference type="Pfam" id="PF00698">
    <property type="entry name" value="Acyl_transf_1"/>
    <property type="match status" value="1"/>
</dbReference>
<dbReference type="InterPro" id="IPR050444">
    <property type="entry name" value="Polyketide_Synthase"/>
</dbReference>
<evidence type="ECO:0000313" key="5">
    <source>
        <dbReference type="EMBL" id="KAK5581109.1"/>
    </source>
</evidence>
<keyword evidence="6" id="KW-1185">Reference proteome</keyword>
<evidence type="ECO:0000256" key="2">
    <source>
        <dbReference type="ARBA" id="ARBA00022553"/>
    </source>
</evidence>
<name>A0AAN7TWE8_9MYCE</name>
<dbReference type="AlphaFoldDB" id="A0AAN7TWE8"/>
<evidence type="ECO:0000259" key="4">
    <source>
        <dbReference type="SMART" id="SM00827"/>
    </source>
</evidence>
<dbReference type="Proteomes" id="UP001344447">
    <property type="component" value="Unassembled WGS sequence"/>
</dbReference>
<organism evidence="5 6">
    <name type="scientific">Dictyostelium firmibasis</name>
    <dbReference type="NCBI Taxonomy" id="79012"/>
    <lineage>
        <taxon>Eukaryota</taxon>
        <taxon>Amoebozoa</taxon>
        <taxon>Evosea</taxon>
        <taxon>Eumycetozoa</taxon>
        <taxon>Dictyostelia</taxon>
        <taxon>Dictyosteliales</taxon>
        <taxon>Dictyosteliaceae</taxon>
        <taxon>Dictyostelium</taxon>
    </lineage>
</organism>
<dbReference type="InterPro" id="IPR001227">
    <property type="entry name" value="Ac_transferase_dom_sf"/>
</dbReference>
<dbReference type="GO" id="GO:0016740">
    <property type="term" value="F:transferase activity"/>
    <property type="evidence" value="ECO:0007669"/>
    <property type="project" value="UniProtKB-KW"/>
</dbReference>
<accession>A0AAN7TWE8</accession>
<reference evidence="5 6" key="1">
    <citation type="submission" date="2023-11" db="EMBL/GenBank/DDBJ databases">
        <title>Dfirmibasis_genome.</title>
        <authorList>
            <person name="Edelbroek B."/>
            <person name="Kjellin J."/>
            <person name="Jerlstrom-Hultqvist J."/>
            <person name="Soderbom F."/>
        </authorList>
    </citation>
    <scope>NUCLEOTIDE SEQUENCE [LARGE SCALE GENOMIC DNA]</scope>
    <source>
        <strain evidence="5 6">TNS-C-14</strain>
    </source>
</reference>
<keyword evidence="3" id="KW-0808">Transferase</keyword>
<keyword evidence="2" id="KW-0597">Phosphoprotein</keyword>
<proteinExistence type="predicted"/>
<dbReference type="PANTHER" id="PTHR45681">
    <property type="entry name" value="POLYKETIDE SYNTHASE 44-RELATED"/>
    <property type="match status" value="1"/>
</dbReference>
<dbReference type="PANTHER" id="PTHR45681:SF6">
    <property type="entry name" value="POLYKETIDE SYNTHASE 37"/>
    <property type="match status" value="1"/>
</dbReference>
<comment type="caution">
    <text evidence="5">The sequence shown here is derived from an EMBL/GenBank/DDBJ whole genome shotgun (WGS) entry which is preliminary data.</text>
</comment>
<dbReference type="SMART" id="SM00827">
    <property type="entry name" value="PKS_AT"/>
    <property type="match status" value="1"/>
</dbReference>
<dbReference type="EMBL" id="JAVFKY010000002">
    <property type="protein sequence ID" value="KAK5581109.1"/>
    <property type="molecule type" value="Genomic_DNA"/>
</dbReference>
<evidence type="ECO:0000256" key="3">
    <source>
        <dbReference type="ARBA" id="ARBA00022679"/>
    </source>
</evidence>